<evidence type="ECO:0000256" key="1">
    <source>
        <dbReference type="SAM" id="Coils"/>
    </source>
</evidence>
<dbReference type="Proteomes" id="UP001153269">
    <property type="component" value="Unassembled WGS sequence"/>
</dbReference>
<dbReference type="EMBL" id="CADEAL010000269">
    <property type="protein sequence ID" value="CAB1417571.1"/>
    <property type="molecule type" value="Genomic_DNA"/>
</dbReference>
<reference evidence="2" key="1">
    <citation type="submission" date="2020-03" db="EMBL/GenBank/DDBJ databases">
        <authorList>
            <person name="Weist P."/>
        </authorList>
    </citation>
    <scope>NUCLEOTIDE SEQUENCE</scope>
</reference>
<comment type="caution">
    <text evidence="2">The sequence shown here is derived from an EMBL/GenBank/DDBJ whole genome shotgun (WGS) entry which is preliminary data.</text>
</comment>
<keyword evidence="1" id="KW-0175">Coiled coil</keyword>
<keyword evidence="3" id="KW-1185">Reference proteome</keyword>
<evidence type="ECO:0000313" key="2">
    <source>
        <dbReference type="EMBL" id="CAB1417571.1"/>
    </source>
</evidence>
<accession>A0A9N7Y9F2</accession>
<name>A0A9N7Y9F2_PLEPL</name>
<gene>
    <name evidence="2" type="ORF">PLEPLA_LOCUS5376</name>
</gene>
<proteinExistence type="predicted"/>
<dbReference type="AlphaFoldDB" id="A0A9N7Y9F2"/>
<protein>
    <recommendedName>
        <fullName evidence="4">Coiled-coil domain-containing protein 122</fullName>
    </recommendedName>
</protein>
<sequence length="270" mass="31220">MTDFRVSEDGFSLTKAVEDVSQHSFTQTEALKEKQKTLSSLQATLSDVQKKAEMADHELRSKVRDALVLEGNLEHLQRQAKVLQDRCVSINKENTQLHIRICEQEENACTALAGFDTYRQKMEGHAAAVLRMVKKTEAFKELEEKRALVRMLTQKKEELREDLESSNGNTAHLAKREIKALKGEVSSMRQIIAVQRERLQKEFETHTRMKKDIEIQNRRYEAIVKRLHCQLSRAQSAHRQMCEDIYHMERQLAELKKQRESSQGTGASKL</sequence>
<organism evidence="2 3">
    <name type="scientific">Pleuronectes platessa</name>
    <name type="common">European plaice</name>
    <dbReference type="NCBI Taxonomy" id="8262"/>
    <lineage>
        <taxon>Eukaryota</taxon>
        <taxon>Metazoa</taxon>
        <taxon>Chordata</taxon>
        <taxon>Craniata</taxon>
        <taxon>Vertebrata</taxon>
        <taxon>Euteleostomi</taxon>
        <taxon>Actinopterygii</taxon>
        <taxon>Neopterygii</taxon>
        <taxon>Teleostei</taxon>
        <taxon>Neoteleostei</taxon>
        <taxon>Acanthomorphata</taxon>
        <taxon>Carangaria</taxon>
        <taxon>Pleuronectiformes</taxon>
        <taxon>Pleuronectoidei</taxon>
        <taxon>Pleuronectidae</taxon>
        <taxon>Pleuronectes</taxon>
    </lineage>
</organism>
<evidence type="ECO:0000313" key="3">
    <source>
        <dbReference type="Proteomes" id="UP001153269"/>
    </source>
</evidence>
<feature type="coiled-coil region" evidence="1">
    <location>
        <begin position="31"/>
        <end position="93"/>
    </location>
</feature>
<feature type="coiled-coil region" evidence="1">
    <location>
        <begin position="142"/>
        <end position="169"/>
    </location>
</feature>
<evidence type="ECO:0008006" key="4">
    <source>
        <dbReference type="Google" id="ProtNLM"/>
    </source>
</evidence>